<keyword evidence="1" id="KW-0175">Coiled coil</keyword>
<evidence type="ECO:0000313" key="3">
    <source>
        <dbReference type="Proteomes" id="UP000824176"/>
    </source>
</evidence>
<dbReference type="AlphaFoldDB" id="A0A9D2GWP4"/>
<gene>
    <name evidence="2" type="ORF">H9804_10700</name>
</gene>
<evidence type="ECO:0000256" key="1">
    <source>
        <dbReference type="SAM" id="Coils"/>
    </source>
</evidence>
<organism evidence="2 3">
    <name type="scientific">Candidatus Mucispirillum faecigallinarum</name>
    <dbReference type="NCBI Taxonomy" id="2838699"/>
    <lineage>
        <taxon>Bacteria</taxon>
        <taxon>Pseudomonadati</taxon>
        <taxon>Deferribacterota</taxon>
        <taxon>Deferribacteres</taxon>
        <taxon>Deferribacterales</taxon>
        <taxon>Mucispirillaceae</taxon>
        <taxon>Mucispirillum</taxon>
    </lineage>
</organism>
<feature type="coiled-coil region" evidence="1">
    <location>
        <begin position="58"/>
        <end position="116"/>
    </location>
</feature>
<accession>A0A9D2GWP4</accession>
<reference evidence="2" key="1">
    <citation type="journal article" date="2021" name="PeerJ">
        <title>Extensive microbial diversity within the chicken gut microbiome revealed by metagenomics and culture.</title>
        <authorList>
            <person name="Gilroy R."/>
            <person name="Ravi A."/>
            <person name="Getino M."/>
            <person name="Pursley I."/>
            <person name="Horton D.L."/>
            <person name="Alikhan N.F."/>
            <person name="Baker D."/>
            <person name="Gharbi K."/>
            <person name="Hall N."/>
            <person name="Watson M."/>
            <person name="Adriaenssens E.M."/>
            <person name="Foster-Nyarko E."/>
            <person name="Jarju S."/>
            <person name="Secka A."/>
            <person name="Antonio M."/>
            <person name="Oren A."/>
            <person name="Chaudhuri R.R."/>
            <person name="La Ragione R."/>
            <person name="Hildebrand F."/>
            <person name="Pallen M.J."/>
        </authorList>
    </citation>
    <scope>NUCLEOTIDE SEQUENCE</scope>
    <source>
        <strain evidence="2">ChiW4-1371</strain>
    </source>
</reference>
<proteinExistence type="predicted"/>
<dbReference type="EMBL" id="DXAQ01000160">
    <property type="protein sequence ID" value="HIZ90405.1"/>
    <property type="molecule type" value="Genomic_DNA"/>
</dbReference>
<name>A0A9D2GWP4_9BACT</name>
<sequence>MQDNNNETYLNLIKKWLPNSKDFKNEHVIKYINGLLNNLNDYKVNNKTSISSKQQFLIEEFKNNLSNARLNFEQIIKLINQEEFINNIQETLKNKIIELQDEYNKIKEKVSENKDEIIHDNMQYINIGSRHNNQEKNTWHSLCFFNSLKEAILFSNNKYDYRLIIQPKPTWINHEDLWNSGFGYLWDKAIEEPKNKFIIIIHNYNIALADLYGQYLWYLCNRYIQEMPLSKYKYGRIPSNIAIYIVPVEGNTELALEVSKFVKDTIKNEFKNGAPPNDA</sequence>
<protein>
    <submittedName>
        <fullName evidence="2">Uncharacterized protein</fullName>
    </submittedName>
</protein>
<reference evidence="2" key="2">
    <citation type="submission" date="2021-04" db="EMBL/GenBank/DDBJ databases">
        <authorList>
            <person name="Gilroy R."/>
        </authorList>
    </citation>
    <scope>NUCLEOTIDE SEQUENCE</scope>
    <source>
        <strain evidence="2">ChiW4-1371</strain>
    </source>
</reference>
<comment type="caution">
    <text evidence="2">The sequence shown here is derived from an EMBL/GenBank/DDBJ whole genome shotgun (WGS) entry which is preliminary data.</text>
</comment>
<dbReference type="Proteomes" id="UP000824176">
    <property type="component" value="Unassembled WGS sequence"/>
</dbReference>
<evidence type="ECO:0000313" key="2">
    <source>
        <dbReference type="EMBL" id="HIZ90405.1"/>
    </source>
</evidence>